<keyword evidence="2" id="KW-0175">Coiled coil</keyword>
<feature type="domain" description="LOB" evidence="3">
    <location>
        <begin position="1"/>
        <end position="48"/>
    </location>
</feature>
<dbReference type="Proteomes" id="UP000265520">
    <property type="component" value="Unassembled WGS sequence"/>
</dbReference>
<comment type="similarity">
    <text evidence="1">Belongs to the LOB domain-containing protein family.</text>
</comment>
<dbReference type="EMBL" id="LXQA010001682">
    <property type="protein sequence ID" value="MCH80950.1"/>
    <property type="molecule type" value="Genomic_DNA"/>
</dbReference>
<accession>A0A392M0X8</accession>
<keyword evidence="5" id="KW-1185">Reference proteome</keyword>
<sequence length="66" mass="7830">MRKAVDSLVYEVEARLRNPTNGFLDFVHNLENWLKEVQQEIDNVKSELTKYLNLEVIQFVMNNLGY</sequence>
<gene>
    <name evidence="4" type="ORF">A2U01_0001726</name>
</gene>
<dbReference type="PROSITE" id="PS50891">
    <property type="entry name" value="LOB"/>
    <property type="match status" value="1"/>
</dbReference>
<organism evidence="4 5">
    <name type="scientific">Trifolium medium</name>
    <dbReference type="NCBI Taxonomy" id="97028"/>
    <lineage>
        <taxon>Eukaryota</taxon>
        <taxon>Viridiplantae</taxon>
        <taxon>Streptophyta</taxon>
        <taxon>Embryophyta</taxon>
        <taxon>Tracheophyta</taxon>
        <taxon>Spermatophyta</taxon>
        <taxon>Magnoliopsida</taxon>
        <taxon>eudicotyledons</taxon>
        <taxon>Gunneridae</taxon>
        <taxon>Pentapetalae</taxon>
        <taxon>rosids</taxon>
        <taxon>fabids</taxon>
        <taxon>Fabales</taxon>
        <taxon>Fabaceae</taxon>
        <taxon>Papilionoideae</taxon>
        <taxon>50 kb inversion clade</taxon>
        <taxon>NPAAA clade</taxon>
        <taxon>Hologalegina</taxon>
        <taxon>IRL clade</taxon>
        <taxon>Trifolieae</taxon>
        <taxon>Trifolium</taxon>
    </lineage>
</organism>
<evidence type="ECO:0000256" key="1">
    <source>
        <dbReference type="ARBA" id="ARBA00005474"/>
    </source>
</evidence>
<evidence type="ECO:0000313" key="5">
    <source>
        <dbReference type="Proteomes" id="UP000265520"/>
    </source>
</evidence>
<reference evidence="4 5" key="1">
    <citation type="journal article" date="2018" name="Front. Plant Sci.">
        <title>Red Clover (Trifolium pratense) and Zigzag Clover (T. medium) - A Picture of Genomic Similarities and Differences.</title>
        <authorList>
            <person name="Dluhosova J."/>
            <person name="Istvanek J."/>
            <person name="Nedelnik J."/>
            <person name="Repkova J."/>
        </authorList>
    </citation>
    <scope>NUCLEOTIDE SEQUENCE [LARGE SCALE GENOMIC DNA]</scope>
    <source>
        <strain evidence="5">cv. 10/8</strain>
        <tissue evidence="4">Leaf</tissue>
    </source>
</reference>
<comment type="caution">
    <text evidence="4">The sequence shown here is derived from an EMBL/GenBank/DDBJ whole genome shotgun (WGS) entry which is preliminary data.</text>
</comment>
<feature type="coiled-coil region" evidence="2">
    <location>
        <begin position="27"/>
        <end position="54"/>
    </location>
</feature>
<evidence type="ECO:0000259" key="3">
    <source>
        <dbReference type="PROSITE" id="PS50891"/>
    </source>
</evidence>
<evidence type="ECO:0000313" key="4">
    <source>
        <dbReference type="EMBL" id="MCH80950.1"/>
    </source>
</evidence>
<dbReference type="AlphaFoldDB" id="A0A392M0X8"/>
<protein>
    <submittedName>
        <fullName evidence="4">LOB domain-containing protein 10-like</fullName>
    </submittedName>
</protein>
<proteinExistence type="inferred from homology"/>
<name>A0A392M0X8_9FABA</name>
<evidence type="ECO:0000256" key="2">
    <source>
        <dbReference type="SAM" id="Coils"/>
    </source>
</evidence>
<dbReference type="InterPro" id="IPR004883">
    <property type="entry name" value="LOB"/>
</dbReference>
<dbReference type="Pfam" id="PF03195">
    <property type="entry name" value="LOB"/>
    <property type="match status" value="1"/>
</dbReference>